<dbReference type="AlphaFoldDB" id="A0A245ZTP7"/>
<evidence type="ECO:0000256" key="10">
    <source>
        <dbReference type="RuleBase" id="RU362071"/>
    </source>
</evidence>
<dbReference type="NCBIfam" id="TIGR01400">
    <property type="entry name" value="fliR"/>
    <property type="match status" value="1"/>
</dbReference>
<keyword evidence="12" id="KW-1185">Reference proteome</keyword>
<evidence type="ECO:0000256" key="3">
    <source>
        <dbReference type="ARBA" id="ARBA00021717"/>
    </source>
</evidence>
<evidence type="ECO:0000256" key="7">
    <source>
        <dbReference type="ARBA" id="ARBA00023136"/>
    </source>
</evidence>
<evidence type="ECO:0000256" key="8">
    <source>
        <dbReference type="ARBA" id="ARBA00023143"/>
    </source>
</evidence>
<keyword evidence="11" id="KW-0966">Cell projection</keyword>
<feature type="transmembrane region" description="Helical" evidence="10">
    <location>
        <begin position="165"/>
        <end position="198"/>
    </location>
</feature>
<evidence type="ECO:0000256" key="4">
    <source>
        <dbReference type="ARBA" id="ARBA00022475"/>
    </source>
</evidence>
<dbReference type="InterPro" id="IPR002010">
    <property type="entry name" value="T3SS_IM_R"/>
</dbReference>
<feature type="transmembrane region" description="Helical" evidence="10">
    <location>
        <begin position="6"/>
        <end position="25"/>
    </location>
</feature>
<keyword evidence="4 10" id="KW-1003">Cell membrane</keyword>
<feature type="transmembrane region" description="Helical" evidence="10">
    <location>
        <begin position="219"/>
        <end position="242"/>
    </location>
</feature>
<gene>
    <name evidence="11" type="ORF">SPMU_14590</name>
</gene>
<sequence>MDQIPVEATAFLIIFARVGAVLMLLPVFSEDSIPPRLRLMLAFGMTAGLWGLLSPHTLPLAQNEAALPATIVSELLVGLGLGAIVRIMFLAAAMAGSIISLQIGLSSAIVFDAAQGGQAPLLSRFVTVAAAVVCMAMAVHHLWIASIVQSYQQFPVGTLPPAPDFAALALTVVTRSMALGLSLAAPLIVYGIVFNVALGLSSRLAPAIQVFFIAQPLNLLLGLALLATIFGTMLTGFAHAMADWMQTGWS</sequence>
<dbReference type="OrthoDB" id="9779817at2"/>
<dbReference type="GO" id="GO:0009425">
    <property type="term" value="C:bacterial-type flagellum basal body"/>
    <property type="evidence" value="ECO:0007669"/>
    <property type="project" value="UniProtKB-SubCell"/>
</dbReference>
<comment type="function">
    <text evidence="1 10">Role in flagellar biosynthesis.</text>
</comment>
<feature type="transmembrane region" description="Helical" evidence="10">
    <location>
        <begin position="75"/>
        <end position="101"/>
    </location>
</feature>
<feature type="transmembrane region" description="Helical" evidence="10">
    <location>
        <begin position="37"/>
        <end position="55"/>
    </location>
</feature>
<feature type="transmembrane region" description="Helical" evidence="10">
    <location>
        <begin position="121"/>
        <end position="145"/>
    </location>
</feature>
<dbReference type="PRINTS" id="PR00953">
    <property type="entry name" value="TYPE3IMRPROT"/>
</dbReference>
<keyword evidence="8 10" id="KW-0975">Bacterial flagellum</keyword>
<keyword evidence="5 10" id="KW-0812">Transmembrane</keyword>
<dbReference type="Pfam" id="PF01311">
    <property type="entry name" value="Bac_export_1"/>
    <property type="match status" value="1"/>
</dbReference>
<dbReference type="PANTHER" id="PTHR30065:SF8">
    <property type="entry name" value="FLAGELLAR BIOSYNTHETIC PROTEIN FLIR"/>
    <property type="match status" value="1"/>
</dbReference>
<dbReference type="RefSeq" id="WP_088333036.1">
    <property type="nucleotide sequence ID" value="NZ_NBBJ01000001.1"/>
</dbReference>
<organism evidence="11 12">
    <name type="scientific">Sphingomonas mucosissima</name>
    <dbReference type="NCBI Taxonomy" id="370959"/>
    <lineage>
        <taxon>Bacteria</taxon>
        <taxon>Pseudomonadati</taxon>
        <taxon>Pseudomonadota</taxon>
        <taxon>Alphaproteobacteria</taxon>
        <taxon>Sphingomonadales</taxon>
        <taxon>Sphingomonadaceae</taxon>
        <taxon>Sphingomonas</taxon>
    </lineage>
</organism>
<dbReference type="GO" id="GO:0006605">
    <property type="term" value="P:protein targeting"/>
    <property type="evidence" value="ECO:0007669"/>
    <property type="project" value="UniProtKB-UniRule"/>
</dbReference>
<dbReference type="EMBL" id="NBBJ01000001">
    <property type="protein sequence ID" value="OWK33113.1"/>
    <property type="molecule type" value="Genomic_DNA"/>
</dbReference>
<evidence type="ECO:0000256" key="2">
    <source>
        <dbReference type="ARBA" id="ARBA00009772"/>
    </source>
</evidence>
<comment type="caution">
    <text evidence="11">The sequence shown here is derived from an EMBL/GenBank/DDBJ whole genome shotgun (WGS) entry which is preliminary data.</text>
</comment>
<evidence type="ECO:0000313" key="12">
    <source>
        <dbReference type="Proteomes" id="UP000197783"/>
    </source>
</evidence>
<evidence type="ECO:0000256" key="5">
    <source>
        <dbReference type="ARBA" id="ARBA00022692"/>
    </source>
</evidence>
<name>A0A245ZTP7_9SPHN</name>
<dbReference type="PANTHER" id="PTHR30065">
    <property type="entry name" value="FLAGELLAR BIOSYNTHETIC PROTEIN FLIR"/>
    <property type="match status" value="1"/>
</dbReference>
<accession>A0A245ZTP7</accession>
<keyword evidence="11" id="KW-0282">Flagellum</keyword>
<dbReference type="GO" id="GO:0005886">
    <property type="term" value="C:plasma membrane"/>
    <property type="evidence" value="ECO:0007669"/>
    <property type="project" value="UniProtKB-SubCell"/>
</dbReference>
<comment type="similarity">
    <text evidence="2 10">Belongs to the FliR/MopE/SpaR family.</text>
</comment>
<evidence type="ECO:0000313" key="11">
    <source>
        <dbReference type="EMBL" id="OWK33113.1"/>
    </source>
</evidence>
<dbReference type="InterPro" id="IPR006303">
    <property type="entry name" value="FliR"/>
</dbReference>
<protein>
    <recommendedName>
        <fullName evidence="3 9">Flagellar biosynthetic protein FliR</fullName>
    </recommendedName>
</protein>
<evidence type="ECO:0000256" key="9">
    <source>
        <dbReference type="NCBIfam" id="TIGR01400"/>
    </source>
</evidence>
<evidence type="ECO:0000256" key="6">
    <source>
        <dbReference type="ARBA" id="ARBA00022989"/>
    </source>
</evidence>
<reference evidence="11 12" key="1">
    <citation type="submission" date="2017-03" db="EMBL/GenBank/DDBJ databases">
        <title>Genome sequence of Sphingomonas mucosissima DSM 17494.</title>
        <authorList>
            <person name="Poehlein A."/>
            <person name="Wuebbeler J.H."/>
            <person name="Steinbuechel A."/>
            <person name="Daniel R."/>
        </authorList>
    </citation>
    <scope>NUCLEOTIDE SEQUENCE [LARGE SCALE GENOMIC DNA]</scope>
    <source>
        <strain evidence="11 12">DSM 17494</strain>
    </source>
</reference>
<proteinExistence type="inferred from homology"/>
<evidence type="ECO:0000256" key="1">
    <source>
        <dbReference type="ARBA" id="ARBA00002578"/>
    </source>
</evidence>
<dbReference type="Proteomes" id="UP000197783">
    <property type="component" value="Unassembled WGS sequence"/>
</dbReference>
<keyword evidence="6 10" id="KW-1133">Transmembrane helix</keyword>
<dbReference type="GO" id="GO:0044780">
    <property type="term" value="P:bacterial-type flagellum assembly"/>
    <property type="evidence" value="ECO:0007669"/>
    <property type="project" value="UniProtKB-UniRule"/>
</dbReference>
<keyword evidence="11" id="KW-0969">Cilium</keyword>
<keyword evidence="7 10" id="KW-0472">Membrane</keyword>
<comment type="subcellular location">
    <subcellularLocation>
        <location evidence="10">Cell membrane</location>
        <topology evidence="10">Multi-pass membrane protein</topology>
    </subcellularLocation>
    <subcellularLocation>
        <location evidence="10">Bacterial flagellum basal body</location>
    </subcellularLocation>
</comment>